<accession>A0AA36HYX4</accession>
<reference evidence="1" key="1">
    <citation type="submission" date="2023-08" db="EMBL/GenBank/DDBJ databases">
        <authorList>
            <person name="Chen Y."/>
            <person name="Shah S."/>
            <person name="Dougan E. K."/>
            <person name="Thang M."/>
            <person name="Chan C."/>
        </authorList>
    </citation>
    <scope>NUCLEOTIDE SEQUENCE</scope>
</reference>
<protein>
    <submittedName>
        <fullName evidence="1">Uncharacterized protein</fullName>
    </submittedName>
</protein>
<comment type="caution">
    <text evidence="1">The sequence shown here is derived from an EMBL/GenBank/DDBJ whole genome shotgun (WGS) entry which is preliminary data.</text>
</comment>
<dbReference type="EMBL" id="CAUJNA010000501">
    <property type="protein sequence ID" value="CAJ1377930.1"/>
    <property type="molecule type" value="Genomic_DNA"/>
</dbReference>
<dbReference type="Proteomes" id="UP001178507">
    <property type="component" value="Unassembled WGS sequence"/>
</dbReference>
<name>A0AA36HYX4_9DINO</name>
<keyword evidence="2" id="KW-1185">Reference proteome</keyword>
<evidence type="ECO:0000313" key="1">
    <source>
        <dbReference type="EMBL" id="CAJ1377930.1"/>
    </source>
</evidence>
<sequence length="105" mass="11548">MSCLSLPGGRRCRASLAKRMALFEAIGLALRAPSPEVSIWCRRPLTTKASKVAGTATQDRRDMRFLLSESNCPFPMEPGQKEGFLCSVVPCAWCKQGVAIWSAMR</sequence>
<dbReference type="AlphaFoldDB" id="A0AA36HYX4"/>
<evidence type="ECO:0000313" key="2">
    <source>
        <dbReference type="Proteomes" id="UP001178507"/>
    </source>
</evidence>
<organism evidence="1 2">
    <name type="scientific">Effrenium voratum</name>
    <dbReference type="NCBI Taxonomy" id="2562239"/>
    <lineage>
        <taxon>Eukaryota</taxon>
        <taxon>Sar</taxon>
        <taxon>Alveolata</taxon>
        <taxon>Dinophyceae</taxon>
        <taxon>Suessiales</taxon>
        <taxon>Symbiodiniaceae</taxon>
        <taxon>Effrenium</taxon>
    </lineage>
</organism>
<gene>
    <name evidence="1" type="ORF">EVOR1521_LOCUS6611</name>
</gene>
<proteinExistence type="predicted"/>